<dbReference type="Proteomes" id="UP000475325">
    <property type="component" value="Unassembled WGS sequence"/>
</dbReference>
<comment type="caution">
    <text evidence="1">The sequence shown here is derived from an EMBL/GenBank/DDBJ whole genome shotgun (WGS) entry which is preliminary data.</text>
</comment>
<dbReference type="EMBL" id="WIQW01000052">
    <property type="protein sequence ID" value="KAF3092352.1"/>
    <property type="molecule type" value="Genomic_DNA"/>
</dbReference>
<evidence type="ECO:0000313" key="2">
    <source>
        <dbReference type="Proteomes" id="UP000475325"/>
    </source>
</evidence>
<name>A0A7C8N574_ORBOL</name>
<gene>
    <name evidence="1" type="ORF">TWF102_008435</name>
</gene>
<organism evidence="1 2">
    <name type="scientific">Orbilia oligospora</name>
    <name type="common">Nematode-trapping fungus</name>
    <name type="synonym">Arthrobotrys oligospora</name>
    <dbReference type="NCBI Taxonomy" id="2813651"/>
    <lineage>
        <taxon>Eukaryota</taxon>
        <taxon>Fungi</taxon>
        <taxon>Dikarya</taxon>
        <taxon>Ascomycota</taxon>
        <taxon>Pezizomycotina</taxon>
        <taxon>Orbiliomycetes</taxon>
        <taxon>Orbiliales</taxon>
        <taxon>Orbiliaceae</taxon>
        <taxon>Orbilia</taxon>
    </lineage>
</organism>
<reference evidence="1 2" key="1">
    <citation type="submission" date="2019-06" db="EMBL/GenBank/DDBJ databases">
        <authorList>
            <person name="Palmer J.M."/>
        </authorList>
    </citation>
    <scope>NUCLEOTIDE SEQUENCE [LARGE SCALE GENOMIC DNA]</scope>
    <source>
        <strain evidence="1 2">TWF102</strain>
    </source>
</reference>
<protein>
    <submittedName>
        <fullName evidence="1">Uncharacterized protein</fullName>
    </submittedName>
</protein>
<evidence type="ECO:0000313" key="1">
    <source>
        <dbReference type="EMBL" id="KAF3092352.1"/>
    </source>
</evidence>
<accession>A0A7C8N574</accession>
<proteinExistence type="predicted"/>
<dbReference type="AlphaFoldDB" id="A0A7C8N574"/>
<sequence length="110" mass="12247">MAAQAGGAPENSQECFPKQYIISGNELMKLKSFEVMGPHDTWSYAQMPTLVSLTILFIDYLLTLCDLFLVDSFYGTSGDLPFLRRDSSTSRQDAEQMHCAAVLSTGLRRT</sequence>